<gene>
    <name evidence="7" type="ORF">C8A00DRAFT_28751</name>
</gene>
<dbReference type="GO" id="GO:0072659">
    <property type="term" value="P:protein localization to plasma membrane"/>
    <property type="evidence" value="ECO:0007669"/>
    <property type="project" value="TreeGrafter"/>
</dbReference>
<evidence type="ECO:0000256" key="3">
    <source>
        <dbReference type="ARBA" id="ARBA00022989"/>
    </source>
</evidence>
<dbReference type="EMBL" id="MU856840">
    <property type="protein sequence ID" value="KAK4158247.1"/>
    <property type="molecule type" value="Genomic_DNA"/>
</dbReference>
<reference evidence="7" key="2">
    <citation type="submission" date="2023-05" db="EMBL/GenBank/DDBJ databases">
        <authorList>
            <consortium name="Lawrence Berkeley National Laboratory"/>
            <person name="Steindorff A."/>
            <person name="Hensen N."/>
            <person name="Bonometti L."/>
            <person name="Westerberg I."/>
            <person name="Brannstrom I.O."/>
            <person name="Guillou S."/>
            <person name="Cros-Aarteil S."/>
            <person name="Calhoun S."/>
            <person name="Haridas S."/>
            <person name="Kuo A."/>
            <person name="Mondo S."/>
            <person name="Pangilinan J."/>
            <person name="Riley R."/>
            <person name="Labutti K."/>
            <person name="Andreopoulos B."/>
            <person name="Lipzen A."/>
            <person name="Chen C."/>
            <person name="Yanf M."/>
            <person name="Daum C."/>
            <person name="Ng V."/>
            <person name="Clum A."/>
            <person name="Ohm R."/>
            <person name="Martin F."/>
            <person name="Silar P."/>
            <person name="Natvig D."/>
            <person name="Lalanne C."/>
            <person name="Gautier V."/>
            <person name="Ament-Velasquez S.L."/>
            <person name="Kruys A."/>
            <person name="Hutchinson M.I."/>
            <person name="Powell A.J."/>
            <person name="Barry K."/>
            <person name="Miller A.N."/>
            <person name="Grigoriev I.V."/>
            <person name="Debuchy R."/>
            <person name="Gladieux P."/>
            <person name="Thoren M.H."/>
            <person name="Johannesson H."/>
        </authorList>
    </citation>
    <scope>NUCLEOTIDE SEQUENCE</scope>
    <source>
        <strain evidence="7">CBS 538.74</strain>
    </source>
</reference>
<dbReference type="InterPro" id="IPR052649">
    <property type="entry name" value="NCE102-like"/>
</dbReference>
<reference evidence="7" key="1">
    <citation type="journal article" date="2023" name="Mol. Phylogenet. Evol.">
        <title>Genome-scale phylogeny and comparative genomics of the fungal order Sordariales.</title>
        <authorList>
            <person name="Hensen N."/>
            <person name="Bonometti L."/>
            <person name="Westerberg I."/>
            <person name="Brannstrom I.O."/>
            <person name="Guillou S."/>
            <person name="Cros-Aarteil S."/>
            <person name="Calhoun S."/>
            <person name="Haridas S."/>
            <person name="Kuo A."/>
            <person name="Mondo S."/>
            <person name="Pangilinan J."/>
            <person name="Riley R."/>
            <person name="LaButti K."/>
            <person name="Andreopoulos B."/>
            <person name="Lipzen A."/>
            <person name="Chen C."/>
            <person name="Yan M."/>
            <person name="Daum C."/>
            <person name="Ng V."/>
            <person name="Clum A."/>
            <person name="Steindorff A."/>
            <person name="Ohm R.A."/>
            <person name="Martin F."/>
            <person name="Silar P."/>
            <person name="Natvig D.O."/>
            <person name="Lalanne C."/>
            <person name="Gautier V."/>
            <person name="Ament-Velasquez S.L."/>
            <person name="Kruys A."/>
            <person name="Hutchinson M.I."/>
            <person name="Powell A.J."/>
            <person name="Barry K."/>
            <person name="Miller A.N."/>
            <person name="Grigoriev I.V."/>
            <person name="Debuchy R."/>
            <person name="Gladieux P."/>
            <person name="Hiltunen Thoren M."/>
            <person name="Johannesson H."/>
        </authorList>
    </citation>
    <scope>NUCLEOTIDE SEQUENCE</scope>
    <source>
        <strain evidence="7">CBS 538.74</strain>
    </source>
</reference>
<proteinExistence type="predicted"/>
<comment type="caution">
    <text evidence="7">The sequence shown here is derived from an EMBL/GenBank/DDBJ whole genome shotgun (WGS) entry which is preliminary data.</text>
</comment>
<keyword evidence="8" id="KW-1185">Reference proteome</keyword>
<dbReference type="GO" id="GO:0070941">
    <property type="term" value="P:eisosome assembly"/>
    <property type="evidence" value="ECO:0007669"/>
    <property type="project" value="TreeGrafter"/>
</dbReference>
<evidence type="ECO:0000256" key="1">
    <source>
        <dbReference type="ARBA" id="ARBA00004141"/>
    </source>
</evidence>
<dbReference type="AlphaFoldDB" id="A0AAN6VVX5"/>
<evidence type="ECO:0000256" key="4">
    <source>
        <dbReference type="ARBA" id="ARBA00023136"/>
    </source>
</evidence>
<feature type="transmembrane region" description="Helical" evidence="5">
    <location>
        <begin position="45"/>
        <end position="70"/>
    </location>
</feature>
<accession>A0AAN6VVX5</accession>
<dbReference type="GO" id="GO:0005886">
    <property type="term" value="C:plasma membrane"/>
    <property type="evidence" value="ECO:0007669"/>
    <property type="project" value="TreeGrafter"/>
</dbReference>
<comment type="subcellular location">
    <subcellularLocation>
        <location evidence="1">Membrane</location>
        <topology evidence="1">Multi-pass membrane protein</topology>
    </subcellularLocation>
</comment>
<feature type="transmembrane region" description="Helical" evidence="5">
    <location>
        <begin position="12"/>
        <end position="33"/>
    </location>
</feature>
<evidence type="ECO:0000259" key="6">
    <source>
        <dbReference type="Pfam" id="PF01284"/>
    </source>
</evidence>
<sequence>MHRAVPLGLRALQFLIALTVLALAAAMIANQVFDSPAVTIRYSTFTGGFGMIVCGVGIASLFVSFIPALVPIALDGLAGLLFLGGGIAWAIGLRGVDNCTNGGSMLENGLLNQGSVRSGDNVGYGVVRDGDNEAAVYGKLRGNCQRAQADEILQFICFAMAVALAGVGYLQLRRGGSRSGAYVA</sequence>
<dbReference type="InterPro" id="IPR008253">
    <property type="entry name" value="Marvel"/>
</dbReference>
<keyword evidence="4 5" id="KW-0472">Membrane</keyword>
<keyword evidence="2 5" id="KW-0812">Transmembrane</keyword>
<organism evidence="7 8">
    <name type="scientific">Chaetomidium leptoderma</name>
    <dbReference type="NCBI Taxonomy" id="669021"/>
    <lineage>
        <taxon>Eukaryota</taxon>
        <taxon>Fungi</taxon>
        <taxon>Dikarya</taxon>
        <taxon>Ascomycota</taxon>
        <taxon>Pezizomycotina</taxon>
        <taxon>Sordariomycetes</taxon>
        <taxon>Sordariomycetidae</taxon>
        <taxon>Sordariales</taxon>
        <taxon>Chaetomiaceae</taxon>
        <taxon>Chaetomidium</taxon>
    </lineage>
</organism>
<keyword evidence="3 5" id="KW-1133">Transmembrane helix</keyword>
<dbReference type="PANTHER" id="PTHR28165">
    <property type="entry name" value="NON-CLASSICAL EXPORT PROTEIN 2-RELATED"/>
    <property type="match status" value="1"/>
</dbReference>
<feature type="transmembrane region" description="Helical" evidence="5">
    <location>
        <begin position="152"/>
        <end position="172"/>
    </location>
</feature>
<protein>
    <submittedName>
        <fullName evidence="7">Marvel domain-containing protein</fullName>
    </submittedName>
</protein>
<dbReference type="PANTHER" id="PTHR28165:SF2">
    <property type="entry name" value="MARVEL DOMAIN-CONTAINING PROTEIN"/>
    <property type="match status" value="1"/>
</dbReference>
<dbReference type="GO" id="GO:0032126">
    <property type="term" value="C:eisosome"/>
    <property type="evidence" value="ECO:0007669"/>
    <property type="project" value="TreeGrafter"/>
</dbReference>
<feature type="transmembrane region" description="Helical" evidence="5">
    <location>
        <begin position="77"/>
        <end position="96"/>
    </location>
</feature>
<evidence type="ECO:0000313" key="8">
    <source>
        <dbReference type="Proteomes" id="UP001302745"/>
    </source>
</evidence>
<dbReference type="Pfam" id="PF01284">
    <property type="entry name" value="MARVEL"/>
    <property type="match status" value="1"/>
</dbReference>
<evidence type="ECO:0000256" key="5">
    <source>
        <dbReference type="SAM" id="Phobius"/>
    </source>
</evidence>
<name>A0AAN6VVX5_9PEZI</name>
<feature type="domain" description="MARVEL" evidence="6">
    <location>
        <begin position="6"/>
        <end position="165"/>
    </location>
</feature>
<dbReference type="Proteomes" id="UP001302745">
    <property type="component" value="Unassembled WGS sequence"/>
</dbReference>
<evidence type="ECO:0000313" key="7">
    <source>
        <dbReference type="EMBL" id="KAK4158247.1"/>
    </source>
</evidence>
<evidence type="ECO:0000256" key="2">
    <source>
        <dbReference type="ARBA" id="ARBA00022692"/>
    </source>
</evidence>